<evidence type="ECO:0000313" key="9">
    <source>
        <dbReference type="Proteomes" id="UP000659388"/>
    </source>
</evidence>
<feature type="domain" description="Amine oxidase" evidence="7">
    <location>
        <begin position="234"/>
        <end position="458"/>
    </location>
</feature>
<evidence type="ECO:0000256" key="2">
    <source>
        <dbReference type="ARBA" id="ARBA00005833"/>
    </source>
</evidence>
<evidence type="ECO:0000256" key="4">
    <source>
        <dbReference type="ARBA" id="ARBA00017871"/>
    </source>
</evidence>
<protein>
    <recommendedName>
        <fullName evidence="4">Tryptophan 2-monooxygenase</fullName>
        <ecNumber evidence="3">1.13.12.3</ecNumber>
    </recommendedName>
</protein>
<evidence type="ECO:0000256" key="5">
    <source>
        <dbReference type="ARBA" id="ARBA00023070"/>
    </source>
</evidence>
<dbReference type="Pfam" id="PF01593">
    <property type="entry name" value="Amino_oxidase"/>
    <property type="match status" value="2"/>
</dbReference>
<comment type="caution">
    <text evidence="8">The sequence shown here is derived from an EMBL/GenBank/DDBJ whole genome shotgun (WGS) entry which is preliminary data.</text>
</comment>
<dbReference type="PRINTS" id="PR00419">
    <property type="entry name" value="ADXRDTASE"/>
</dbReference>
<organism evidence="8 9">
    <name type="scientific">Fulvivirga sediminis</name>
    <dbReference type="NCBI Taxonomy" id="2803949"/>
    <lineage>
        <taxon>Bacteria</taxon>
        <taxon>Pseudomonadati</taxon>
        <taxon>Bacteroidota</taxon>
        <taxon>Cytophagia</taxon>
        <taxon>Cytophagales</taxon>
        <taxon>Fulvivirgaceae</taxon>
        <taxon>Fulvivirga</taxon>
    </lineage>
</organism>
<gene>
    <name evidence="8" type="ORF">JL102_16290</name>
</gene>
<evidence type="ECO:0000259" key="7">
    <source>
        <dbReference type="Pfam" id="PF01593"/>
    </source>
</evidence>
<dbReference type="InterPro" id="IPR036188">
    <property type="entry name" value="FAD/NAD-bd_sf"/>
</dbReference>
<name>A0A937F7D4_9BACT</name>
<reference evidence="8" key="1">
    <citation type="submission" date="2021-01" db="EMBL/GenBank/DDBJ databases">
        <title>Fulvivirga kasyanovii gen. nov., sp nov., a novel member of the phylum Bacteroidetes isolated from seawater in a mussel farm.</title>
        <authorList>
            <person name="Zhao L.-H."/>
            <person name="Wang Z.-J."/>
        </authorList>
    </citation>
    <scope>NUCLEOTIDE SEQUENCE</scope>
    <source>
        <strain evidence="8">2943</strain>
    </source>
</reference>
<dbReference type="PROSITE" id="PS51257">
    <property type="entry name" value="PROKAR_LIPOPROTEIN"/>
    <property type="match status" value="1"/>
</dbReference>
<evidence type="ECO:0000256" key="1">
    <source>
        <dbReference type="ARBA" id="ARBA00004814"/>
    </source>
</evidence>
<evidence type="ECO:0000313" key="8">
    <source>
        <dbReference type="EMBL" id="MBL3657711.1"/>
    </source>
</evidence>
<keyword evidence="5" id="KW-0073">Auxin biosynthesis</keyword>
<dbReference type="PANTHER" id="PTHR10742">
    <property type="entry name" value="FLAVIN MONOAMINE OXIDASE"/>
    <property type="match status" value="1"/>
</dbReference>
<dbReference type="SUPFAM" id="SSF54373">
    <property type="entry name" value="FAD-linked reductases, C-terminal domain"/>
    <property type="match status" value="1"/>
</dbReference>
<dbReference type="GO" id="GO:0009851">
    <property type="term" value="P:auxin biosynthetic process"/>
    <property type="evidence" value="ECO:0007669"/>
    <property type="project" value="UniProtKB-KW"/>
</dbReference>
<accession>A0A937F7D4</accession>
<comment type="catalytic activity">
    <reaction evidence="6">
        <text>L-tryptophan + O2 = indole-3-acetamide + CO2 + H2O</text>
        <dbReference type="Rhea" id="RHEA:16165"/>
        <dbReference type="ChEBI" id="CHEBI:15377"/>
        <dbReference type="ChEBI" id="CHEBI:15379"/>
        <dbReference type="ChEBI" id="CHEBI:16031"/>
        <dbReference type="ChEBI" id="CHEBI:16526"/>
        <dbReference type="ChEBI" id="CHEBI:57912"/>
        <dbReference type="EC" id="1.13.12.3"/>
    </reaction>
</comment>
<dbReference type="SUPFAM" id="SSF51905">
    <property type="entry name" value="FAD/NAD(P)-binding domain"/>
    <property type="match status" value="1"/>
</dbReference>
<comment type="similarity">
    <text evidence="2">Belongs to the tryptophan 2-monooxygenase family.</text>
</comment>
<feature type="domain" description="Amine oxidase" evidence="7">
    <location>
        <begin position="52"/>
        <end position="127"/>
    </location>
</feature>
<dbReference type="GO" id="GO:0050361">
    <property type="term" value="F:tryptophan 2-monooxygenase activity"/>
    <property type="evidence" value="ECO:0007669"/>
    <property type="project" value="UniProtKB-EC"/>
</dbReference>
<dbReference type="RefSeq" id="WP_202245506.1">
    <property type="nucleotide sequence ID" value="NZ_JAESIY010000009.1"/>
</dbReference>
<dbReference type="EMBL" id="JAESIY010000009">
    <property type="protein sequence ID" value="MBL3657711.1"/>
    <property type="molecule type" value="Genomic_DNA"/>
</dbReference>
<dbReference type="Gene3D" id="3.50.50.60">
    <property type="entry name" value="FAD/NAD(P)-binding domain"/>
    <property type="match status" value="1"/>
</dbReference>
<proteinExistence type="inferred from homology"/>
<dbReference type="Proteomes" id="UP000659388">
    <property type="component" value="Unassembled WGS sequence"/>
</dbReference>
<evidence type="ECO:0000256" key="6">
    <source>
        <dbReference type="ARBA" id="ARBA00047321"/>
    </source>
</evidence>
<evidence type="ECO:0000256" key="3">
    <source>
        <dbReference type="ARBA" id="ARBA00012535"/>
    </source>
</evidence>
<dbReference type="InterPro" id="IPR002937">
    <property type="entry name" value="Amino_oxidase"/>
</dbReference>
<dbReference type="EC" id="1.13.12.3" evidence="3"/>
<dbReference type="Gene3D" id="3.90.660.10">
    <property type="match status" value="1"/>
</dbReference>
<keyword evidence="9" id="KW-1185">Reference proteome</keyword>
<dbReference type="InterPro" id="IPR050281">
    <property type="entry name" value="Flavin_monoamine_oxidase"/>
</dbReference>
<comment type="pathway">
    <text evidence="1">Plant hormone metabolism; auxin biosynthesis.</text>
</comment>
<dbReference type="PANTHER" id="PTHR10742:SF410">
    <property type="entry name" value="LYSINE-SPECIFIC HISTONE DEMETHYLASE 2"/>
    <property type="match status" value="1"/>
</dbReference>
<sequence length="465" mass="49514">MDRRKAIRQMGLGLAAGVVSPSVMQACSEDDSEPSQMLKYDGTVVIVGAGASGLYAAQSLIEQGINVTILEAGSAVGGRVKSLRGFDDYPIELGGGVIKNRDSLFFESIQDLKLEISDVSAELDNLFFFQSNIQTVADLSGNAVFNSAQDFVDALPQYSGAGTVQSAIQDSGIPPEMFNILQGQVGNEYGGENDQIGIEALAAAIKKANNNDQLVLGSNPMQDLLYSKFSDVIRRVRFNTLVNAISHSDNEITLTTNAGDVIANKVIVTVPVSVLKQGKINFSPALPGDKLAAMSRIGMAPAFKVVFKFTRNFWGQNVQYIYGGSHANAYFNAGAKVSKTNRSLTVEAYGKNAEALAALSNEALKDVLIGELDVMFDSKASVNNALVDMVKYDWTADENVLGGFSYPLTGGSNEDRVKLAEPINKKLYFAGEATDGEGSFGTIHGAVASGVRAANEVITDILETL</sequence>
<dbReference type="AlphaFoldDB" id="A0A937F7D4"/>